<keyword evidence="4" id="KW-1185">Reference proteome</keyword>
<protein>
    <recommendedName>
        <fullName evidence="2">3-keto-alpha-glucoside-1,2-lyase/3-keto-2-hydroxy-glucal hydratase domain-containing protein</fullName>
    </recommendedName>
</protein>
<dbReference type="GO" id="GO:0016787">
    <property type="term" value="F:hydrolase activity"/>
    <property type="evidence" value="ECO:0007669"/>
    <property type="project" value="InterPro"/>
</dbReference>
<dbReference type="Gene3D" id="2.60.120.560">
    <property type="entry name" value="Exo-inulinase, domain 1"/>
    <property type="match status" value="1"/>
</dbReference>
<accession>A0A0S2F5G7</accession>
<reference evidence="3 4" key="1">
    <citation type="journal article" date="2015" name="BMC Genomics">
        <title>Comparative genomics and metabolic profiling of the genus Lysobacter.</title>
        <authorList>
            <person name="de Bruijn I."/>
            <person name="Cheng X."/>
            <person name="de Jager V."/>
            <person name="Exposito R.G."/>
            <person name="Watrous J."/>
            <person name="Patel N."/>
            <person name="Postma J."/>
            <person name="Dorrestein P.C."/>
            <person name="Kobayashi D."/>
            <person name="Raaijmakers J.M."/>
        </authorList>
    </citation>
    <scope>NUCLEOTIDE SEQUENCE [LARGE SCALE GENOMIC DNA]</scope>
    <source>
        <strain evidence="3 4">76</strain>
    </source>
</reference>
<dbReference type="Proteomes" id="UP000060787">
    <property type="component" value="Chromosome"/>
</dbReference>
<evidence type="ECO:0000313" key="4">
    <source>
        <dbReference type="Proteomes" id="UP000060787"/>
    </source>
</evidence>
<feature type="domain" description="3-keto-alpha-glucoside-1,2-lyase/3-keto-2-hydroxy-glucal hydratase" evidence="2">
    <location>
        <begin position="46"/>
        <end position="241"/>
    </location>
</feature>
<keyword evidence="1" id="KW-0732">Signal</keyword>
<dbReference type="EMBL" id="CP011129">
    <property type="protein sequence ID" value="ALN78783.1"/>
    <property type="molecule type" value="Genomic_DNA"/>
</dbReference>
<evidence type="ECO:0000256" key="1">
    <source>
        <dbReference type="SAM" id="SignalP"/>
    </source>
</evidence>
<evidence type="ECO:0000259" key="2">
    <source>
        <dbReference type="Pfam" id="PF06439"/>
    </source>
</evidence>
<dbReference type="STRING" id="84531.LA76x_0622"/>
<dbReference type="PATRIC" id="fig|84531.8.peg.648"/>
<dbReference type="RefSeq" id="WP_057916533.1">
    <property type="nucleotide sequence ID" value="NZ_CP011129.1"/>
</dbReference>
<organism evidence="3 4">
    <name type="scientific">Lysobacter antibioticus</name>
    <dbReference type="NCBI Taxonomy" id="84531"/>
    <lineage>
        <taxon>Bacteria</taxon>
        <taxon>Pseudomonadati</taxon>
        <taxon>Pseudomonadota</taxon>
        <taxon>Gammaproteobacteria</taxon>
        <taxon>Lysobacterales</taxon>
        <taxon>Lysobacteraceae</taxon>
        <taxon>Lysobacter</taxon>
    </lineage>
</organism>
<dbReference type="Pfam" id="PF06439">
    <property type="entry name" value="3keto-disac_hyd"/>
    <property type="match status" value="1"/>
</dbReference>
<proteinExistence type="predicted"/>
<dbReference type="AlphaFoldDB" id="A0A0S2F5G7"/>
<evidence type="ECO:0000313" key="3">
    <source>
        <dbReference type="EMBL" id="ALN78783.1"/>
    </source>
</evidence>
<sequence>MQHRALFGSTFLACISLAAAAPAATATAGDITASAPAATTPRSARGFQPLFDGHSLKGWHLYGQRGKPVAGWRVVDGAIVRSGPGGDLVSDRVYRDFELRIEWKIAPGGNSGIFYRAAETQAPIYRSAIEYQVLDDQRHPDAGNGRKRWASAVYDLYPPAELVARPAGEWNQARIRVRGTEVEHWLNGVKVVAYRLGSAEWNARLAQSKFKDWPEFAASRSGAIGLQDHGDEVAYRNILIRPL</sequence>
<dbReference type="InterPro" id="IPR010496">
    <property type="entry name" value="AL/BT2_dom"/>
</dbReference>
<gene>
    <name evidence="3" type="ORF">LA76x_0622</name>
</gene>
<dbReference type="KEGG" id="lab:LA76x_0622"/>
<feature type="chain" id="PRO_5006596964" description="3-keto-alpha-glucoside-1,2-lyase/3-keto-2-hydroxy-glucal hydratase domain-containing protein" evidence="1">
    <location>
        <begin position="21"/>
        <end position="243"/>
    </location>
</feature>
<feature type="signal peptide" evidence="1">
    <location>
        <begin position="1"/>
        <end position="20"/>
    </location>
</feature>
<name>A0A0S2F5G7_LYSAN</name>